<evidence type="ECO:0000313" key="1">
    <source>
        <dbReference type="EMBL" id="XBW75341.1"/>
    </source>
</evidence>
<reference evidence="1" key="1">
    <citation type="submission" date="2024-06" db="EMBL/GenBank/DDBJ databases">
        <authorList>
            <person name="Lu L."/>
            <person name="Wei N."/>
            <person name="Zhang R."/>
        </authorList>
    </citation>
    <scope>NUCLEOTIDE SEQUENCE</scope>
</reference>
<sequence>MLKWIRLSGPGEFRGDGTWHEVRGDAMEKDFAKCKETGFLPVAWEVPESEIVKDSRGKEPNYVIRDGLVVHQFHRIAVPIIGVGDKAKQYAHRQLMHLLKSKLIIEGDPS</sequence>
<proteinExistence type="predicted"/>
<accession>A0AAU7VGM2</accession>
<organism evidence="1">
    <name type="scientific">Dinoroseobacter phage vB_DshS_R26L</name>
    <dbReference type="NCBI Taxonomy" id="3161158"/>
    <lineage>
        <taxon>Viruses</taxon>
        <taxon>Duplodnaviria</taxon>
        <taxon>Heunggongvirae</taxon>
        <taxon>Uroviricota</taxon>
        <taxon>Caudoviricetes</taxon>
        <taxon>Nanhaivirus</taxon>
    </lineage>
</organism>
<protein>
    <submittedName>
        <fullName evidence="1">Uncharacterized protein</fullName>
    </submittedName>
</protein>
<gene>
    <name evidence="1" type="ORF">vBDshSR26L_26</name>
</gene>
<name>A0AAU7VGM2_9CAUD</name>
<dbReference type="EMBL" id="PP882867">
    <property type="protein sequence ID" value="XBW75341.1"/>
    <property type="molecule type" value="Genomic_DNA"/>
</dbReference>